<feature type="region of interest" description="Disordered" evidence="1">
    <location>
        <begin position="30"/>
        <end position="123"/>
    </location>
</feature>
<sequence>MMSQDTEWPEPTIRRFRPFVMCGWGRVVGLRPGDGAELSNPGWAGRRRRLRARHWRQPPARRPRGHDHRHRGRTPARDQPGAGQPPPPLARQVRVHRASHGRRRSRPVLAGHLDLDGHEVRAS</sequence>
<accession>A0A9X2FZR5</accession>
<dbReference type="EMBL" id="JAMTCS010000001">
    <property type="protein sequence ID" value="MCP2262708.1"/>
    <property type="molecule type" value="Genomic_DNA"/>
</dbReference>
<keyword evidence="3" id="KW-1185">Reference proteome</keyword>
<evidence type="ECO:0000313" key="3">
    <source>
        <dbReference type="Proteomes" id="UP001139493"/>
    </source>
</evidence>
<proteinExistence type="predicted"/>
<feature type="compositionally biased region" description="Basic residues" evidence="1">
    <location>
        <begin position="45"/>
        <end position="74"/>
    </location>
</feature>
<name>A0A9X2FZR5_9MICO</name>
<comment type="caution">
    <text evidence="2">The sequence shown here is derived from an EMBL/GenBank/DDBJ whole genome shotgun (WGS) entry which is preliminary data.</text>
</comment>
<protein>
    <submittedName>
        <fullName evidence="2">Uncharacterized protein</fullName>
    </submittedName>
</protein>
<feature type="compositionally biased region" description="Basic residues" evidence="1">
    <location>
        <begin position="93"/>
        <end position="106"/>
    </location>
</feature>
<gene>
    <name evidence="2" type="ORF">APR03_000031</name>
</gene>
<dbReference type="AlphaFoldDB" id="A0A9X2FZR5"/>
<reference evidence="2" key="1">
    <citation type="submission" date="2022-06" db="EMBL/GenBank/DDBJ databases">
        <title>Genomic Encyclopedia of Archaeal and Bacterial Type Strains, Phase II (KMG-II): from individual species to whole genera.</title>
        <authorList>
            <person name="Goeker M."/>
        </authorList>
    </citation>
    <scope>NUCLEOTIDE SEQUENCE</scope>
    <source>
        <strain evidence="2">DSM 26652</strain>
    </source>
</reference>
<organism evidence="2 3">
    <name type="scientific">Promicromonospora thailandica</name>
    <dbReference type="NCBI Taxonomy" id="765201"/>
    <lineage>
        <taxon>Bacteria</taxon>
        <taxon>Bacillati</taxon>
        <taxon>Actinomycetota</taxon>
        <taxon>Actinomycetes</taxon>
        <taxon>Micrococcales</taxon>
        <taxon>Promicromonosporaceae</taxon>
        <taxon>Promicromonospora</taxon>
    </lineage>
</organism>
<dbReference type="Proteomes" id="UP001139493">
    <property type="component" value="Unassembled WGS sequence"/>
</dbReference>
<feature type="compositionally biased region" description="Basic and acidic residues" evidence="1">
    <location>
        <begin position="113"/>
        <end position="123"/>
    </location>
</feature>
<evidence type="ECO:0000313" key="2">
    <source>
        <dbReference type="EMBL" id="MCP2262708.1"/>
    </source>
</evidence>
<evidence type="ECO:0000256" key="1">
    <source>
        <dbReference type="SAM" id="MobiDB-lite"/>
    </source>
</evidence>